<dbReference type="InterPro" id="IPR036291">
    <property type="entry name" value="NAD(P)-bd_dom_sf"/>
</dbReference>
<evidence type="ECO:0000256" key="1">
    <source>
        <dbReference type="ARBA" id="ARBA00022857"/>
    </source>
</evidence>
<dbReference type="SUPFAM" id="SSF51735">
    <property type="entry name" value="NAD(P)-binding Rossmann-fold domains"/>
    <property type="match status" value="1"/>
</dbReference>
<dbReference type="Pfam" id="PF00107">
    <property type="entry name" value="ADH_zinc_N"/>
    <property type="match status" value="1"/>
</dbReference>
<dbReference type="InterPro" id="IPR013154">
    <property type="entry name" value="ADH-like_N"/>
</dbReference>
<dbReference type="Proteomes" id="UP001320122">
    <property type="component" value="Unassembled WGS sequence"/>
</dbReference>
<dbReference type="InterPro" id="IPR013149">
    <property type="entry name" value="ADH-like_C"/>
</dbReference>
<dbReference type="PANTHER" id="PTHR48106">
    <property type="entry name" value="QUINONE OXIDOREDUCTASE PIG3-RELATED"/>
    <property type="match status" value="1"/>
</dbReference>
<dbReference type="PANTHER" id="PTHR48106:SF18">
    <property type="entry name" value="QUINONE OXIDOREDUCTASE PIG3"/>
    <property type="match status" value="1"/>
</dbReference>
<keyword evidence="2" id="KW-0560">Oxidoreductase</keyword>
<organism evidence="4 5">
    <name type="scientific">Billgrantia zhangzhouensis</name>
    <dbReference type="NCBI Taxonomy" id="2733481"/>
    <lineage>
        <taxon>Bacteria</taxon>
        <taxon>Pseudomonadati</taxon>
        <taxon>Pseudomonadota</taxon>
        <taxon>Gammaproteobacteria</taxon>
        <taxon>Oceanospirillales</taxon>
        <taxon>Halomonadaceae</taxon>
        <taxon>Billgrantia</taxon>
    </lineage>
</organism>
<evidence type="ECO:0000259" key="3">
    <source>
        <dbReference type="SMART" id="SM00829"/>
    </source>
</evidence>
<evidence type="ECO:0000313" key="4">
    <source>
        <dbReference type="EMBL" id="MCE8018732.1"/>
    </source>
</evidence>
<dbReference type="SUPFAM" id="SSF50129">
    <property type="entry name" value="GroES-like"/>
    <property type="match status" value="1"/>
</dbReference>
<reference evidence="4 5" key="1">
    <citation type="journal article" date="2021" name="Front. Microbiol.">
        <title>Aerobic Denitrification and Heterotrophic Sulfur Oxidation in the Genus Halomonas Revealed by Six Novel Species Characterizations and Genome-Based Analysis.</title>
        <authorList>
            <person name="Wang L."/>
            <person name="Shao Z."/>
        </authorList>
    </citation>
    <scope>NUCLEOTIDE SEQUENCE [LARGE SCALE GENOMIC DNA]</scope>
    <source>
        <strain evidence="4 5">MCCC 1A11036</strain>
    </source>
</reference>
<accession>A0ABS9AAY9</accession>
<dbReference type="Pfam" id="PF08240">
    <property type="entry name" value="ADH_N"/>
    <property type="match status" value="1"/>
</dbReference>
<name>A0ABS9AAY9_9GAMM</name>
<dbReference type="Gene3D" id="3.90.180.10">
    <property type="entry name" value="Medium-chain alcohol dehydrogenases, catalytic domain"/>
    <property type="match status" value="1"/>
</dbReference>
<dbReference type="EMBL" id="JABFTT010000001">
    <property type="protein sequence ID" value="MCE8018732.1"/>
    <property type="molecule type" value="Genomic_DNA"/>
</dbReference>
<keyword evidence="5" id="KW-1185">Reference proteome</keyword>
<keyword evidence="1" id="KW-0521">NADP</keyword>
<sequence length="318" mass="33053">MKAAIYYQAGPPDVFHYGDVAAPTTGDNDLLIRVEAISIEGGDLANRRDIAPKPNEVPGYAAAGEIIQVGKAVQGFSIGQKVATFDWKGSHAELRAVPAAHCFLVPDGLDIKVASTLLVGPGTAAWAIKLARLQPGQTVLILGAAGGVGLAAVQLAARLGARVIGTGTSQASLAKLRDYGLDDGIVVGSTPASEQIRDLLDGNKVDAIIDSVGGATLVDALDVLKEGGIAVLIGVFGSRSTPIDAGRLLMRRQTIIGCLLGNQIGEAEPRRVVTEVFDMARQGQLSAPIDACFHLSDAASAHRRAEERGRIGRVIMTV</sequence>
<comment type="caution">
    <text evidence="4">The sequence shown here is derived from an EMBL/GenBank/DDBJ whole genome shotgun (WGS) entry which is preliminary data.</text>
</comment>
<gene>
    <name evidence="4" type="ORF">HOP51_01175</name>
</gene>
<dbReference type="InterPro" id="IPR020843">
    <property type="entry name" value="ER"/>
</dbReference>
<dbReference type="SMART" id="SM00829">
    <property type="entry name" value="PKS_ER"/>
    <property type="match status" value="1"/>
</dbReference>
<protein>
    <submittedName>
        <fullName evidence="4">Zinc-binding alcohol dehydrogenase family protein</fullName>
    </submittedName>
</protein>
<dbReference type="Gene3D" id="3.40.50.720">
    <property type="entry name" value="NAD(P)-binding Rossmann-like Domain"/>
    <property type="match status" value="1"/>
</dbReference>
<dbReference type="RefSeq" id="WP_234272111.1">
    <property type="nucleotide sequence ID" value="NZ_JABFTT010000001.1"/>
</dbReference>
<evidence type="ECO:0000313" key="5">
    <source>
        <dbReference type="Proteomes" id="UP001320122"/>
    </source>
</evidence>
<proteinExistence type="predicted"/>
<dbReference type="InterPro" id="IPR011032">
    <property type="entry name" value="GroES-like_sf"/>
</dbReference>
<evidence type="ECO:0000256" key="2">
    <source>
        <dbReference type="ARBA" id="ARBA00023002"/>
    </source>
</evidence>
<feature type="domain" description="Enoyl reductase (ER)" evidence="3">
    <location>
        <begin position="10"/>
        <end position="316"/>
    </location>
</feature>